<dbReference type="EMBL" id="DRMN01000389">
    <property type="protein sequence ID" value="HFB55457.1"/>
    <property type="molecule type" value="Genomic_DNA"/>
</dbReference>
<keyword evidence="2" id="KW-0255">Endonuclease</keyword>
<dbReference type="GO" id="GO:0016787">
    <property type="term" value="F:hydrolase activity"/>
    <property type="evidence" value="ECO:0007669"/>
    <property type="project" value="UniProtKB-KW"/>
</dbReference>
<dbReference type="InterPro" id="IPR002071">
    <property type="entry name" value="Thermonucl_AS"/>
</dbReference>
<dbReference type="GO" id="GO:0003676">
    <property type="term" value="F:nucleic acid binding"/>
    <property type="evidence" value="ECO:0007669"/>
    <property type="project" value="InterPro"/>
</dbReference>
<dbReference type="PROSITE" id="PS01284">
    <property type="entry name" value="TNASE_2"/>
    <property type="match status" value="1"/>
</dbReference>
<dbReference type="SUPFAM" id="SSF50199">
    <property type="entry name" value="Staphylococcal nuclease"/>
    <property type="match status" value="1"/>
</dbReference>
<name>A0A7C3GM97_9PROT</name>
<evidence type="ECO:0000256" key="3">
    <source>
        <dbReference type="ARBA" id="ARBA00022801"/>
    </source>
</evidence>
<evidence type="ECO:0000256" key="1">
    <source>
        <dbReference type="ARBA" id="ARBA00022722"/>
    </source>
</evidence>
<dbReference type="PANTHER" id="PTHR12302:SF3">
    <property type="entry name" value="SERINE_THREONINE-PROTEIN KINASE 31"/>
    <property type="match status" value="1"/>
</dbReference>
<reference evidence="5" key="1">
    <citation type="journal article" date="2020" name="mSystems">
        <title>Genome- and Community-Level Interaction Insights into Carbon Utilization and Element Cycling Functions of Hydrothermarchaeota in Hydrothermal Sediment.</title>
        <authorList>
            <person name="Zhou Z."/>
            <person name="Liu Y."/>
            <person name="Xu W."/>
            <person name="Pan J."/>
            <person name="Luo Z.H."/>
            <person name="Li M."/>
        </authorList>
    </citation>
    <scope>NUCLEOTIDE SEQUENCE [LARGE SCALE GENOMIC DNA]</scope>
    <source>
        <strain evidence="5">HyVt-489</strain>
    </source>
</reference>
<accession>A0A7C3GM97</accession>
<feature type="domain" description="TNase-like" evidence="4">
    <location>
        <begin position="21"/>
        <end position="157"/>
    </location>
</feature>
<dbReference type="Gene3D" id="2.40.50.90">
    <property type="match status" value="1"/>
</dbReference>
<protein>
    <submittedName>
        <fullName evidence="5">Thermonuclease family protein</fullName>
    </submittedName>
</protein>
<dbReference type="SMART" id="SM00318">
    <property type="entry name" value="SNc"/>
    <property type="match status" value="1"/>
</dbReference>
<proteinExistence type="predicted"/>
<sequence>MAMAATKSVRGTAEHGVKLTKGEQAKVGFVIDGDSFVLDTGLKVVLAAIQAPKRAWPQKNLPAWPLADEARNYLQGLSKNRNVQLYYGGDRRDRYGRALAQVWLEDPDGKDGIWLQEAMVEAGYARVYTWPKSTQDTQRLYAAERRAREAKLGIWADEVGHGFYQIRKPDPNPLAQYVDSVQIVEGFILSSADVRGTVYLNFGSDYKTDFTLAIAKKNRRAFTKKGLDMMSLNGARIRVRGWIELQNGPVIWLNDPNRLEILD</sequence>
<keyword evidence="1" id="KW-0540">Nuclease</keyword>
<evidence type="ECO:0000256" key="2">
    <source>
        <dbReference type="ARBA" id="ARBA00022759"/>
    </source>
</evidence>
<organism evidence="5">
    <name type="scientific">Hellea balneolensis</name>
    <dbReference type="NCBI Taxonomy" id="287478"/>
    <lineage>
        <taxon>Bacteria</taxon>
        <taxon>Pseudomonadati</taxon>
        <taxon>Pseudomonadota</taxon>
        <taxon>Alphaproteobacteria</taxon>
        <taxon>Maricaulales</taxon>
        <taxon>Robiginitomaculaceae</taxon>
        <taxon>Hellea</taxon>
    </lineage>
</organism>
<evidence type="ECO:0000313" key="5">
    <source>
        <dbReference type="EMBL" id="HFB55457.1"/>
    </source>
</evidence>
<dbReference type="Proteomes" id="UP000886042">
    <property type="component" value="Unassembled WGS sequence"/>
</dbReference>
<dbReference type="Pfam" id="PF00565">
    <property type="entry name" value="SNase"/>
    <property type="match status" value="1"/>
</dbReference>
<dbReference type="PANTHER" id="PTHR12302">
    <property type="entry name" value="EBNA2 BINDING PROTEIN P100"/>
    <property type="match status" value="1"/>
</dbReference>
<dbReference type="InterPro" id="IPR016071">
    <property type="entry name" value="Staphylococal_nuclease_OB-fold"/>
</dbReference>
<dbReference type="InterPro" id="IPR035437">
    <property type="entry name" value="SNase_OB-fold_sf"/>
</dbReference>
<evidence type="ECO:0000259" key="4">
    <source>
        <dbReference type="PROSITE" id="PS50830"/>
    </source>
</evidence>
<dbReference type="GO" id="GO:0004519">
    <property type="term" value="F:endonuclease activity"/>
    <property type="evidence" value="ECO:0007669"/>
    <property type="project" value="UniProtKB-KW"/>
</dbReference>
<gene>
    <name evidence="5" type="ORF">ENJ46_05980</name>
</gene>
<dbReference type="AlphaFoldDB" id="A0A7C3GM97"/>
<dbReference type="PROSITE" id="PS50830">
    <property type="entry name" value="TNASE_3"/>
    <property type="match status" value="1"/>
</dbReference>
<comment type="caution">
    <text evidence="5">The sequence shown here is derived from an EMBL/GenBank/DDBJ whole genome shotgun (WGS) entry which is preliminary data.</text>
</comment>
<keyword evidence="3" id="KW-0378">Hydrolase</keyword>